<comment type="subcellular location">
    <subcellularLocation>
        <location evidence="5">Endoplasmic reticulum membrane</location>
        <topology evidence="5">Peripheral membrane protein</topology>
        <orientation evidence="5">Cytoplasmic side</orientation>
    </subcellularLocation>
</comment>
<evidence type="ECO:0000256" key="3">
    <source>
        <dbReference type="ARBA" id="ARBA00022803"/>
    </source>
</evidence>
<dbReference type="AlphaFoldDB" id="A0AAV5V6H0"/>
<gene>
    <name evidence="7" type="ORF">PFISCL1PPCAC_6499</name>
</gene>
<comment type="subunit">
    <text evidence="5">Component of the ER membrane protein complex (EMC).</text>
</comment>
<protein>
    <recommendedName>
        <fullName evidence="5">ER membrane protein complex subunit 2</fullName>
    </recommendedName>
</protein>
<evidence type="ECO:0000256" key="4">
    <source>
        <dbReference type="PROSITE-ProRule" id="PRU00339"/>
    </source>
</evidence>
<comment type="caution">
    <text evidence="7">The sequence shown here is derived from an EMBL/GenBank/DDBJ whole genome shotgun (WGS) entry which is preliminary data.</text>
</comment>
<dbReference type="GO" id="GO:0072546">
    <property type="term" value="C:EMC complex"/>
    <property type="evidence" value="ECO:0007669"/>
    <property type="project" value="UniProtKB-UniRule"/>
</dbReference>
<evidence type="ECO:0000256" key="1">
    <source>
        <dbReference type="ARBA" id="ARBA00010361"/>
    </source>
</evidence>
<keyword evidence="5" id="KW-0256">Endoplasmic reticulum</keyword>
<evidence type="ECO:0000256" key="2">
    <source>
        <dbReference type="ARBA" id="ARBA00022737"/>
    </source>
</evidence>
<keyword evidence="5" id="KW-0472">Membrane</keyword>
<comment type="function">
    <text evidence="5">Part of the endoplasmic reticulum membrane protein complex (EMC) that enables the energy-independent insertion into endoplasmic reticulum membranes of newly synthesized membrane proteins.</text>
</comment>
<dbReference type="Gene3D" id="1.25.40.10">
    <property type="entry name" value="Tetratricopeptide repeat domain"/>
    <property type="match status" value="1"/>
</dbReference>
<name>A0AAV5V6H0_9BILA</name>
<dbReference type="FunFam" id="1.25.40.10:FF:000326">
    <property type="entry name" value="ER membrane protein complex subunit 2"/>
    <property type="match status" value="1"/>
</dbReference>
<evidence type="ECO:0000256" key="5">
    <source>
        <dbReference type="RuleBase" id="RU367091"/>
    </source>
</evidence>
<proteinExistence type="inferred from homology"/>
<keyword evidence="8" id="KW-1185">Reference proteome</keyword>
<dbReference type="PROSITE" id="PS50005">
    <property type="entry name" value="TPR"/>
    <property type="match status" value="1"/>
</dbReference>
<dbReference type="SUPFAM" id="SSF48452">
    <property type="entry name" value="TPR-like"/>
    <property type="match status" value="1"/>
</dbReference>
<dbReference type="InterPro" id="IPR011990">
    <property type="entry name" value="TPR-like_helical_dom_sf"/>
</dbReference>
<dbReference type="Pfam" id="PF22890">
    <property type="entry name" value="TPR_EMC2"/>
    <property type="match status" value="1"/>
</dbReference>
<dbReference type="SMART" id="SM00028">
    <property type="entry name" value="TPR"/>
    <property type="match status" value="3"/>
</dbReference>
<keyword evidence="3 4" id="KW-0802">TPR repeat</keyword>
<dbReference type="Proteomes" id="UP001432322">
    <property type="component" value="Unassembled WGS sequence"/>
</dbReference>
<dbReference type="EMBL" id="BTSY01000002">
    <property type="protein sequence ID" value="GMT15202.1"/>
    <property type="molecule type" value="Genomic_DNA"/>
</dbReference>
<reference evidence="7" key="1">
    <citation type="submission" date="2023-10" db="EMBL/GenBank/DDBJ databases">
        <title>Genome assembly of Pristionchus species.</title>
        <authorList>
            <person name="Yoshida K."/>
            <person name="Sommer R.J."/>
        </authorList>
    </citation>
    <scope>NUCLEOTIDE SEQUENCE</scope>
    <source>
        <strain evidence="7">RS5133</strain>
    </source>
</reference>
<dbReference type="InterPro" id="IPR019734">
    <property type="entry name" value="TPR_rpt"/>
</dbReference>
<keyword evidence="2" id="KW-0677">Repeat</keyword>
<dbReference type="InterPro" id="IPR039856">
    <property type="entry name" value="EMC2-like"/>
</dbReference>
<evidence type="ECO:0000313" key="8">
    <source>
        <dbReference type="Proteomes" id="UP001432322"/>
    </source>
</evidence>
<dbReference type="PANTHER" id="PTHR12760">
    <property type="entry name" value="TETRATRICOPEPTIDE REPEAT PROTEIN"/>
    <property type="match status" value="1"/>
</dbReference>
<comment type="similarity">
    <text evidence="1 5">Belongs to the EMC2 family.</text>
</comment>
<feature type="domain" description="EMC2 TPR-like" evidence="6">
    <location>
        <begin position="92"/>
        <end position="199"/>
    </location>
</feature>
<accession>A0AAV5V6H0</accession>
<evidence type="ECO:0000259" key="6">
    <source>
        <dbReference type="Pfam" id="PF22890"/>
    </source>
</evidence>
<dbReference type="InterPro" id="IPR055217">
    <property type="entry name" value="TPR_EMC2"/>
</dbReference>
<feature type="repeat" description="TPR" evidence="4">
    <location>
        <begin position="156"/>
        <end position="189"/>
    </location>
</feature>
<evidence type="ECO:0000313" key="7">
    <source>
        <dbReference type="EMBL" id="GMT15202.1"/>
    </source>
</evidence>
<organism evidence="7 8">
    <name type="scientific">Pristionchus fissidentatus</name>
    <dbReference type="NCBI Taxonomy" id="1538716"/>
    <lineage>
        <taxon>Eukaryota</taxon>
        <taxon>Metazoa</taxon>
        <taxon>Ecdysozoa</taxon>
        <taxon>Nematoda</taxon>
        <taxon>Chromadorea</taxon>
        <taxon>Rhabditida</taxon>
        <taxon>Rhabditina</taxon>
        <taxon>Diplogasteromorpha</taxon>
        <taxon>Diplogasteroidea</taxon>
        <taxon>Neodiplogasteridae</taxon>
        <taxon>Pristionchus</taxon>
    </lineage>
</organism>
<sequence>MVADRRDWTTASFEEGREALKEWRDEHARRSEEVVELWEHVLSRSPSSLADELCTVYEQVCISALDCARTDLAHECINALHKRFPGSARVLRLQAMFYEARSQWKTAEGIYEKLIAADETNTAYRKRRIAMLIGQGKRLESIKALNEHLESFITDSEAWLQLSELYLAESDYARAAHAMEEVLLAAPTNSIYLRRLADIRYTQGGQEHLDIARAYYEQALKFSPQDLRALYGVVLSCNTLLATGRITGDKKKEYTATAASALQRIVERYESIEPDAINPEENSNIIEAVRSMEV</sequence>